<dbReference type="GO" id="GO:0003677">
    <property type="term" value="F:DNA binding"/>
    <property type="evidence" value="ECO:0007669"/>
    <property type="project" value="InterPro"/>
</dbReference>
<dbReference type="EMBL" id="KQ978901">
    <property type="protein sequence ID" value="KYN27566.1"/>
    <property type="molecule type" value="Genomic_DNA"/>
</dbReference>
<dbReference type="Proteomes" id="UP000078492">
    <property type="component" value="Unassembled WGS sequence"/>
</dbReference>
<proteinExistence type="predicted"/>
<dbReference type="Gene3D" id="3.40.50.300">
    <property type="entry name" value="P-loop containing nucleotide triphosphate hydrolases"/>
    <property type="match status" value="2"/>
</dbReference>
<reference evidence="2 3" key="1">
    <citation type="submission" date="2015-09" db="EMBL/GenBank/DDBJ databases">
        <title>Trachymyrmex cornetzi WGS genome.</title>
        <authorList>
            <person name="Nygaard S."/>
            <person name="Hu H."/>
            <person name="Boomsma J."/>
            <person name="Zhang G."/>
        </authorList>
    </citation>
    <scope>NUCLEOTIDE SEQUENCE [LARGE SCALE GENOMIC DNA]</scope>
    <source>
        <strain evidence="2">Tcor2-1</strain>
        <tissue evidence="2">Whole body</tissue>
    </source>
</reference>
<dbReference type="PROSITE" id="PS51192">
    <property type="entry name" value="HELICASE_ATP_BIND_1"/>
    <property type="match status" value="1"/>
</dbReference>
<dbReference type="CDD" id="cd15903">
    <property type="entry name" value="Dicer_PBD"/>
    <property type="match status" value="1"/>
</dbReference>
<dbReference type="InterPro" id="IPR014001">
    <property type="entry name" value="Helicase_ATP-bd"/>
</dbReference>
<dbReference type="Pfam" id="PF04851">
    <property type="entry name" value="ResIII"/>
    <property type="match status" value="1"/>
</dbReference>
<gene>
    <name evidence="2" type="ORF">ALC57_03025</name>
</gene>
<evidence type="ECO:0000313" key="2">
    <source>
        <dbReference type="EMBL" id="KYN27566.1"/>
    </source>
</evidence>
<evidence type="ECO:0000259" key="1">
    <source>
        <dbReference type="PROSITE" id="PS51192"/>
    </source>
</evidence>
<dbReference type="PANTHER" id="PTHR14074">
    <property type="entry name" value="HELICASE WITH DEATH DOMAIN-RELATED"/>
    <property type="match status" value="1"/>
</dbReference>
<dbReference type="GO" id="GO:0016787">
    <property type="term" value="F:hydrolase activity"/>
    <property type="evidence" value="ECO:0007669"/>
    <property type="project" value="InterPro"/>
</dbReference>
<dbReference type="InterPro" id="IPR051363">
    <property type="entry name" value="RLR_Helicase"/>
</dbReference>
<evidence type="ECO:0000313" key="3">
    <source>
        <dbReference type="Proteomes" id="UP000078492"/>
    </source>
</evidence>
<dbReference type="AlphaFoldDB" id="A0A151JMZ3"/>
<feature type="domain" description="Helicase ATP-binding" evidence="1">
    <location>
        <begin position="1"/>
        <end position="152"/>
    </location>
</feature>
<organism evidence="2 3">
    <name type="scientific">Trachymyrmex cornetzi</name>
    <dbReference type="NCBI Taxonomy" id="471704"/>
    <lineage>
        <taxon>Eukaryota</taxon>
        <taxon>Metazoa</taxon>
        <taxon>Ecdysozoa</taxon>
        <taxon>Arthropoda</taxon>
        <taxon>Hexapoda</taxon>
        <taxon>Insecta</taxon>
        <taxon>Pterygota</taxon>
        <taxon>Neoptera</taxon>
        <taxon>Endopterygota</taxon>
        <taxon>Hymenoptera</taxon>
        <taxon>Apocrita</taxon>
        <taxon>Aculeata</taxon>
        <taxon>Formicoidea</taxon>
        <taxon>Formicidae</taxon>
        <taxon>Myrmicinae</taxon>
        <taxon>Trachymyrmex</taxon>
    </lineage>
</organism>
<keyword evidence="3" id="KW-1185">Reference proteome</keyword>
<dbReference type="SUPFAM" id="SSF52540">
    <property type="entry name" value="P-loop containing nucleoside triphosphate hydrolases"/>
    <property type="match status" value="1"/>
</dbReference>
<dbReference type="InterPro" id="IPR048513">
    <property type="entry name" value="Dicer_PBD"/>
</dbReference>
<dbReference type="GO" id="GO:0005737">
    <property type="term" value="C:cytoplasm"/>
    <property type="evidence" value="ECO:0007669"/>
    <property type="project" value="TreeGrafter"/>
</dbReference>
<dbReference type="InterPro" id="IPR006935">
    <property type="entry name" value="Helicase/UvrB_N"/>
</dbReference>
<dbReference type="PANTHER" id="PTHR14074:SF16">
    <property type="entry name" value="ANTIVIRAL INNATE IMMUNE RESPONSE RECEPTOR RIG-I"/>
    <property type="match status" value="1"/>
</dbReference>
<dbReference type="STRING" id="471704.A0A151JMZ3"/>
<accession>A0A151JMZ3</accession>
<protein>
    <submittedName>
        <fullName evidence="2">Endoribonuclease Dicer</fullName>
    </submittedName>
</protein>
<sequence>MALKVSFTFRPYQEDGKHSIFVVNTVALVEQQSTYIKRQTDLKCKGYSGDMKVDFWPKQQWMTEIEEHEVLVMTSQIFLNLLIHRYIILDRINLIMFDECHRAVANHPMRQIMQQFENCSNEEHPHVLAMSATLLNANIKADKIESTIRVKNDILLSYRIYCGNKSALLHLIQSESLRKYSDDQMTNVLLDYLITQVMLIRKLFDNEMKGYIELDRLSNFTCNQIQKLFAILLKYHNNLGKEKFCCIIFVKERFMTQVIYHVLKTLSAHDRRYSFLQPDYVIGFQNNPYKNTREVSCIAK</sequence>
<dbReference type="GO" id="GO:0005524">
    <property type="term" value="F:ATP binding"/>
    <property type="evidence" value="ECO:0007669"/>
    <property type="project" value="InterPro"/>
</dbReference>
<dbReference type="InterPro" id="IPR027417">
    <property type="entry name" value="P-loop_NTPase"/>
</dbReference>
<name>A0A151JMZ3_9HYME</name>